<gene>
    <name evidence="2" type="ORF">TKK_019515</name>
</gene>
<feature type="region of interest" description="Disordered" evidence="1">
    <location>
        <begin position="85"/>
        <end position="108"/>
    </location>
</feature>
<feature type="compositionally biased region" description="Basic and acidic residues" evidence="1">
    <location>
        <begin position="91"/>
        <end position="107"/>
    </location>
</feature>
<comment type="caution">
    <text evidence="2">The sequence shown here is derived from an EMBL/GenBank/DDBJ whole genome shotgun (WGS) entry which is preliminary data.</text>
</comment>
<feature type="region of interest" description="Disordered" evidence="1">
    <location>
        <begin position="280"/>
        <end position="315"/>
    </location>
</feature>
<protein>
    <submittedName>
        <fullName evidence="2">Uncharacterized protein</fullName>
    </submittedName>
</protein>
<sequence length="356" mass="40342">MLGVLFRGVFFLGVIGWYSSSLWRMIDGYFKDQFQRYLEEEYRRNPKMRDNVAINNVIPAAADKLENPPPIDTDDARLVAESLQDTCSSSDGDKCQADTVEPRRESRSSLAGELIAVAGNEVARPVEQSEFLREEEDRGGSGNSGAGHDDDDDDVTTTAATTTAESLPLDRIDEQTFSSRVADAAVDDDNIEEINIKVSSGRVAIEEPKPQEEKATKPAAVVVSKPAARKRRKSSARSPTSIGAKPAKTSKVVKKRKIKLLSLTDEDFERAWEQRRRKYKRFNEQEEEEEEDFSEFDDSYWDDDHREQEEQTGVLVSDLPFKPAIDIYDLERLPEDEFCPLTLEDDPTCEETRFWP</sequence>
<name>A0ABD2VVS7_9HYME</name>
<reference evidence="2 3" key="1">
    <citation type="journal article" date="2024" name="bioRxiv">
        <title>A reference genome for Trichogramma kaykai: A tiny desert-dwelling parasitoid wasp with competing sex-ratio distorters.</title>
        <authorList>
            <person name="Culotta J."/>
            <person name="Lindsey A.R."/>
        </authorList>
    </citation>
    <scope>NUCLEOTIDE SEQUENCE [LARGE SCALE GENOMIC DNA]</scope>
    <source>
        <strain evidence="2 3">KSX58</strain>
    </source>
</reference>
<evidence type="ECO:0000313" key="2">
    <source>
        <dbReference type="EMBL" id="KAL3384683.1"/>
    </source>
</evidence>
<feature type="compositionally biased region" description="Low complexity" evidence="1">
    <location>
        <begin position="236"/>
        <end position="250"/>
    </location>
</feature>
<feature type="region of interest" description="Disordered" evidence="1">
    <location>
        <begin position="203"/>
        <end position="250"/>
    </location>
</feature>
<dbReference type="EMBL" id="JBJJXI010000169">
    <property type="protein sequence ID" value="KAL3384683.1"/>
    <property type="molecule type" value="Genomic_DNA"/>
</dbReference>
<feature type="compositionally biased region" description="Basic and acidic residues" evidence="1">
    <location>
        <begin position="130"/>
        <end position="139"/>
    </location>
</feature>
<proteinExistence type="predicted"/>
<organism evidence="2 3">
    <name type="scientific">Trichogramma kaykai</name>
    <dbReference type="NCBI Taxonomy" id="54128"/>
    <lineage>
        <taxon>Eukaryota</taxon>
        <taxon>Metazoa</taxon>
        <taxon>Ecdysozoa</taxon>
        <taxon>Arthropoda</taxon>
        <taxon>Hexapoda</taxon>
        <taxon>Insecta</taxon>
        <taxon>Pterygota</taxon>
        <taxon>Neoptera</taxon>
        <taxon>Endopterygota</taxon>
        <taxon>Hymenoptera</taxon>
        <taxon>Apocrita</taxon>
        <taxon>Proctotrupomorpha</taxon>
        <taxon>Chalcidoidea</taxon>
        <taxon>Trichogrammatidae</taxon>
        <taxon>Trichogramma</taxon>
    </lineage>
</organism>
<keyword evidence="3" id="KW-1185">Reference proteome</keyword>
<evidence type="ECO:0000313" key="3">
    <source>
        <dbReference type="Proteomes" id="UP001627154"/>
    </source>
</evidence>
<accession>A0ABD2VVS7</accession>
<feature type="compositionally biased region" description="Low complexity" evidence="1">
    <location>
        <begin position="217"/>
        <end position="226"/>
    </location>
</feature>
<feature type="compositionally biased region" description="Acidic residues" evidence="1">
    <location>
        <begin position="285"/>
        <end position="301"/>
    </location>
</feature>
<dbReference type="Proteomes" id="UP001627154">
    <property type="component" value="Unassembled WGS sequence"/>
</dbReference>
<feature type="region of interest" description="Disordered" evidence="1">
    <location>
        <begin position="125"/>
        <end position="156"/>
    </location>
</feature>
<dbReference type="AlphaFoldDB" id="A0ABD2VVS7"/>
<evidence type="ECO:0000256" key="1">
    <source>
        <dbReference type="SAM" id="MobiDB-lite"/>
    </source>
</evidence>
<feature type="compositionally biased region" description="Basic and acidic residues" evidence="1">
    <location>
        <begin position="204"/>
        <end position="216"/>
    </location>
</feature>